<protein>
    <submittedName>
        <fullName evidence="2">Uncharacterized protein</fullName>
    </submittedName>
</protein>
<proteinExistence type="predicted"/>
<keyword evidence="3" id="KW-1185">Reference proteome</keyword>
<dbReference type="Proteomes" id="UP001390339">
    <property type="component" value="Unassembled WGS sequence"/>
</dbReference>
<accession>A0ABR2JMQ4</accession>
<gene>
    <name evidence="2" type="ORF">PGQ11_001370</name>
</gene>
<feature type="region of interest" description="Disordered" evidence="1">
    <location>
        <begin position="1"/>
        <end position="23"/>
    </location>
</feature>
<evidence type="ECO:0000256" key="1">
    <source>
        <dbReference type="SAM" id="MobiDB-lite"/>
    </source>
</evidence>
<evidence type="ECO:0000313" key="3">
    <source>
        <dbReference type="Proteomes" id="UP001390339"/>
    </source>
</evidence>
<name>A0ABR2JMQ4_9PEZI</name>
<dbReference type="EMBL" id="JAPCWZ010000001">
    <property type="protein sequence ID" value="KAK8880076.1"/>
    <property type="molecule type" value="Genomic_DNA"/>
</dbReference>
<reference evidence="2 3" key="1">
    <citation type="journal article" date="2024" name="IMA Fungus">
        <title>Apiospora arundinis, a panoply of carbohydrate-active enzymes and secondary metabolites.</title>
        <authorList>
            <person name="Sorensen T."/>
            <person name="Petersen C."/>
            <person name="Muurmann A.T."/>
            <person name="Christiansen J.V."/>
            <person name="Brundto M.L."/>
            <person name="Overgaard C.K."/>
            <person name="Boysen A.T."/>
            <person name="Wollenberg R.D."/>
            <person name="Larsen T.O."/>
            <person name="Sorensen J.L."/>
            <person name="Nielsen K.L."/>
            <person name="Sondergaard T.E."/>
        </authorList>
    </citation>
    <scope>NUCLEOTIDE SEQUENCE [LARGE SCALE GENOMIC DNA]</scope>
    <source>
        <strain evidence="2 3">AAU 773</strain>
    </source>
</reference>
<evidence type="ECO:0000313" key="2">
    <source>
        <dbReference type="EMBL" id="KAK8880076.1"/>
    </source>
</evidence>
<organism evidence="2 3">
    <name type="scientific">Apiospora arundinis</name>
    <dbReference type="NCBI Taxonomy" id="335852"/>
    <lineage>
        <taxon>Eukaryota</taxon>
        <taxon>Fungi</taxon>
        <taxon>Dikarya</taxon>
        <taxon>Ascomycota</taxon>
        <taxon>Pezizomycotina</taxon>
        <taxon>Sordariomycetes</taxon>
        <taxon>Xylariomycetidae</taxon>
        <taxon>Amphisphaeriales</taxon>
        <taxon>Apiosporaceae</taxon>
        <taxon>Apiospora</taxon>
    </lineage>
</organism>
<sequence>MPPATTGQGETTTTTQVSQGENPKFELTLQTRTCFGNRSYGAFPLEHVGRCIAPEEEGEEVVVAHIQLVFYMVVDSSPHKFTGVWDHALSIKTNDIRNQEYNRLPTLPEAEDRENAADMMQWGRDFPRTKEEGGIVPYVKGMLKRMVRNTYAYHESERTADGKPSWSEVKDSFDESIRPLDEDLVIGALVGALAQVRQDCEMYDMVRGGITIG</sequence>
<comment type="caution">
    <text evidence="2">The sequence shown here is derived from an EMBL/GenBank/DDBJ whole genome shotgun (WGS) entry which is preliminary data.</text>
</comment>
<feature type="compositionally biased region" description="Low complexity" evidence="1">
    <location>
        <begin position="1"/>
        <end position="16"/>
    </location>
</feature>